<dbReference type="RefSeq" id="WP_203979030.1">
    <property type="nucleotide sequence ID" value="NZ_BAAAKY010000003.1"/>
</dbReference>
<dbReference type="AlphaFoldDB" id="A0A8J3UTZ5"/>
<keyword evidence="1" id="KW-0472">Membrane</keyword>
<dbReference type="InterPro" id="IPR025495">
    <property type="entry name" value="DUF4386"/>
</dbReference>
<dbReference type="EMBL" id="BOOQ01000042">
    <property type="protein sequence ID" value="GII49456.1"/>
    <property type="molecule type" value="Genomic_DNA"/>
</dbReference>
<accession>A0A8J3UTZ5</accession>
<protein>
    <recommendedName>
        <fullName evidence="4">DUF4386 family protein</fullName>
    </recommendedName>
</protein>
<evidence type="ECO:0008006" key="4">
    <source>
        <dbReference type="Google" id="ProtNLM"/>
    </source>
</evidence>
<feature type="transmembrane region" description="Helical" evidence="1">
    <location>
        <begin position="28"/>
        <end position="50"/>
    </location>
</feature>
<reference evidence="2" key="1">
    <citation type="submission" date="2021-01" db="EMBL/GenBank/DDBJ databases">
        <title>Whole genome shotgun sequence of Planotetraspora silvatica NBRC 100141.</title>
        <authorList>
            <person name="Komaki H."/>
            <person name="Tamura T."/>
        </authorList>
    </citation>
    <scope>NUCLEOTIDE SEQUENCE</scope>
    <source>
        <strain evidence="2">NBRC 100141</strain>
    </source>
</reference>
<feature type="transmembrane region" description="Helical" evidence="1">
    <location>
        <begin position="75"/>
        <end position="98"/>
    </location>
</feature>
<feature type="transmembrane region" description="Helical" evidence="1">
    <location>
        <begin position="208"/>
        <end position="227"/>
    </location>
</feature>
<dbReference type="Proteomes" id="UP000644610">
    <property type="component" value="Unassembled WGS sequence"/>
</dbReference>
<sequence length="244" mass="25174">MEHESRTETASRAAAPATGRPLRDVRTFWRILLAVITPLPLLAQALYHLLMPGPADGDFAATLDMVAGGQGTVGALQWVGAVFTITLIPATCTVAWVARRGAPRLATAGALLSLLGFLASALMPNDHLIALVTLEEGLDRGAATALDQALWANPVVSAASGLWILGLTIGLALLGAALWRSRVAPAWMGIALMIAGPTHPFIPGQIGSAAGLAVGAVGMAGAGVALLRMRDDEFDLPPGRRSQA</sequence>
<feature type="transmembrane region" description="Helical" evidence="1">
    <location>
        <begin position="160"/>
        <end position="179"/>
    </location>
</feature>
<feature type="transmembrane region" description="Helical" evidence="1">
    <location>
        <begin position="186"/>
        <end position="202"/>
    </location>
</feature>
<name>A0A8J3UTZ5_9ACTN</name>
<proteinExistence type="predicted"/>
<feature type="transmembrane region" description="Helical" evidence="1">
    <location>
        <begin position="105"/>
        <end position="123"/>
    </location>
</feature>
<evidence type="ECO:0000256" key="1">
    <source>
        <dbReference type="SAM" id="Phobius"/>
    </source>
</evidence>
<gene>
    <name evidence="2" type="ORF">Psi02_58800</name>
</gene>
<keyword evidence="1" id="KW-0812">Transmembrane</keyword>
<evidence type="ECO:0000313" key="3">
    <source>
        <dbReference type="Proteomes" id="UP000644610"/>
    </source>
</evidence>
<dbReference type="Pfam" id="PF14329">
    <property type="entry name" value="DUF4386"/>
    <property type="match status" value="1"/>
</dbReference>
<keyword evidence="3" id="KW-1185">Reference proteome</keyword>
<comment type="caution">
    <text evidence="2">The sequence shown here is derived from an EMBL/GenBank/DDBJ whole genome shotgun (WGS) entry which is preliminary data.</text>
</comment>
<keyword evidence="1" id="KW-1133">Transmembrane helix</keyword>
<organism evidence="2 3">
    <name type="scientific">Planotetraspora silvatica</name>
    <dbReference type="NCBI Taxonomy" id="234614"/>
    <lineage>
        <taxon>Bacteria</taxon>
        <taxon>Bacillati</taxon>
        <taxon>Actinomycetota</taxon>
        <taxon>Actinomycetes</taxon>
        <taxon>Streptosporangiales</taxon>
        <taxon>Streptosporangiaceae</taxon>
        <taxon>Planotetraspora</taxon>
    </lineage>
</organism>
<evidence type="ECO:0000313" key="2">
    <source>
        <dbReference type="EMBL" id="GII49456.1"/>
    </source>
</evidence>